<proteinExistence type="predicted"/>
<evidence type="ECO:0000313" key="4">
    <source>
        <dbReference type="Proteomes" id="UP001151760"/>
    </source>
</evidence>
<reference evidence="3" key="2">
    <citation type="submission" date="2022-01" db="EMBL/GenBank/DDBJ databases">
        <authorList>
            <person name="Yamashiro T."/>
            <person name="Shiraishi A."/>
            <person name="Satake H."/>
            <person name="Nakayama K."/>
        </authorList>
    </citation>
    <scope>NUCLEOTIDE SEQUENCE</scope>
</reference>
<keyword evidence="4" id="KW-1185">Reference proteome</keyword>
<feature type="compositionally biased region" description="Basic and acidic residues" evidence="2">
    <location>
        <begin position="283"/>
        <end position="300"/>
    </location>
</feature>
<evidence type="ECO:0000256" key="2">
    <source>
        <dbReference type="SAM" id="MobiDB-lite"/>
    </source>
</evidence>
<feature type="region of interest" description="Disordered" evidence="2">
    <location>
        <begin position="282"/>
        <end position="301"/>
    </location>
</feature>
<comment type="caution">
    <text evidence="3">The sequence shown here is derived from an EMBL/GenBank/DDBJ whole genome shotgun (WGS) entry which is preliminary data.</text>
</comment>
<accession>A0ABQ5DQ89</accession>
<feature type="region of interest" description="Disordered" evidence="2">
    <location>
        <begin position="253"/>
        <end position="277"/>
    </location>
</feature>
<organism evidence="3 4">
    <name type="scientific">Tanacetum coccineum</name>
    <dbReference type="NCBI Taxonomy" id="301880"/>
    <lineage>
        <taxon>Eukaryota</taxon>
        <taxon>Viridiplantae</taxon>
        <taxon>Streptophyta</taxon>
        <taxon>Embryophyta</taxon>
        <taxon>Tracheophyta</taxon>
        <taxon>Spermatophyta</taxon>
        <taxon>Magnoliopsida</taxon>
        <taxon>eudicotyledons</taxon>
        <taxon>Gunneridae</taxon>
        <taxon>Pentapetalae</taxon>
        <taxon>asterids</taxon>
        <taxon>campanulids</taxon>
        <taxon>Asterales</taxon>
        <taxon>Asteraceae</taxon>
        <taxon>Asteroideae</taxon>
        <taxon>Anthemideae</taxon>
        <taxon>Anthemidinae</taxon>
        <taxon>Tanacetum</taxon>
    </lineage>
</organism>
<dbReference type="EMBL" id="BQNB010015537">
    <property type="protein sequence ID" value="GJT41155.1"/>
    <property type="molecule type" value="Genomic_DNA"/>
</dbReference>
<evidence type="ECO:0000256" key="1">
    <source>
        <dbReference type="SAM" id="Coils"/>
    </source>
</evidence>
<gene>
    <name evidence="3" type="ORF">Tco_0941020</name>
</gene>
<protein>
    <submittedName>
        <fullName evidence="3">Uncharacterized protein</fullName>
    </submittedName>
</protein>
<sequence length="386" mass="44108">MNTNLKERFGNKKPVTSSDAPSFDSLFVIGKLNEQIQSRGNTIRELKEKISRLTKKNSNADPIFDLKALVSHNKYLTIKLNALYDLNERFRAENAKVKQHYKELYDSIKITLAKTTDQNKSLLSEIENLKAQLEDNSKCVTIPDSKPKVLAPSRYPIDVEPIPPRLKKNREVHLHYIKHLKENVETLREIVEDAKVERPLDTSLASACRYTKHSQELLEYVIGTCPKDFSPRDKQNASTNSLRKKRVTFVEPLKGASTASRSKPRSNIKKDRTLPAKSALKQVEAHSRMNKSNEKQKNRVDSSISYKRTVINLNSNTSCKTCNKCLISVNHDQCVVRSEMFVKQSLATKVWQVKQVKQVWKATGKLFTTIGHQWRPTGRLLPLGDQ</sequence>
<dbReference type="Proteomes" id="UP001151760">
    <property type="component" value="Unassembled WGS sequence"/>
</dbReference>
<reference evidence="3" key="1">
    <citation type="journal article" date="2022" name="Int. J. Mol. Sci.">
        <title>Draft Genome of Tanacetum Coccineum: Genomic Comparison of Closely Related Tanacetum-Family Plants.</title>
        <authorList>
            <person name="Yamashiro T."/>
            <person name="Shiraishi A."/>
            <person name="Nakayama K."/>
            <person name="Satake H."/>
        </authorList>
    </citation>
    <scope>NUCLEOTIDE SEQUENCE</scope>
</reference>
<name>A0ABQ5DQ89_9ASTR</name>
<feature type="coiled-coil region" evidence="1">
    <location>
        <begin position="29"/>
        <end position="56"/>
    </location>
</feature>
<keyword evidence="1" id="KW-0175">Coiled coil</keyword>
<evidence type="ECO:0000313" key="3">
    <source>
        <dbReference type="EMBL" id="GJT41155.1"/>
    </source>
</evidence>